<organism evidence="1 2">
    <name type="scientific">Penicillium freii</name>
    <dbReference type="NCBI Taxonomy" id="48697"/>
    <lineage>
        <taxon>Eukaryota</taxon>
        <taxon>Fungi</taxon>
        <taxon>Dikarya</taxon>
        <taxon>Ascomycota</taxon>
        <taxon>Pezizomycotina</taxon>
        <taxon>Eurotiomycetes</taxon>
        <taxon>Eurotiomycetidae</taxon>
        <taxon>Eurotiales</taxon>
        <taxon>Aspergillaceae</taxon>
        <taxon>Penicillium</taxon>
    </lineage>
</organism>
<keyword evidence="2" id="KW-1185">Reference proteome</keyword>
<dbReference type="AlphaFoldDB" id="A0A101MNV0"/>
<name>A0A101MNV0_PENFR</name>
<protein>
    <submittedName>
        <fullName evidence="1">Uncharacterized protein</fullName>
    </submittedName>
</protein>
<reference evidence="1 2" key="1">
    <citation type="submission" date="2015-10" db="EMBL/GenBank/DDBJ databases">
        <title>Genome sequencing of Penicillium freii.</title>
        <authorList>
            <person name="Nguyen H.D."/>
            <person name="Visagie C.M."/>
            <person name="Seifert K.A."/>
        </authorList>
    </citation>
    <scope>NUCLEOTIDE SEQUENCE [LARGE SCALE GENOMIC DNA]</scope>
    <source>
        <strain evidence="1 2">DAOM 242723</strain>
    </source>
</reference>
<evidence type="ECO:0000313" key="2">
    <source>
        <dbReference type="Proteomes" id="UP000055045"/>
    </source>
</evidence>
<dbReference type="Proteomes" id="UP000055045">
    <property type="component" value="Unassembled WGS sequence"/>
</dbReference>
<proteinExistence type="predicted"/>
<accession>A0A101MNV0</accession>
<evidence type="ECO:0000313" key="1">
    <source>
        <dbReference type="EMBL" id="KUM63987.1"/>
    </source>
</evidence>
<sequence>MESGSNGAPENETHVNRLYSQHRSLHTSTSIIGLVVEFVVAIDEARVRFTDDAQQFLFVFENSEAKKGRKYVKRKVFQKDMTRPHKRRNILVYNKKEW</sequence>
<gene>
    <name evidence="1" type="ORF">ACN42_g3107</name>
</gene>
<comment type="caution">
    <text evidence="1">The sequence shown here is derived from an EMBL/GenBank/DDBJ whole genome shotgun (WGS) entry which is preliminary data.</text>
</comment>
<dbReference type="EMBL" id="LLXE01000059">
    <property type="protein sequence ID" value="KUM63987.1"/>
    <property type="molecule type" value="Genomic_DNA"/>
</dbReference>